<dbReference type="GO" id="GO:0070403">
    <property type="term" value="F:NAD+ binding"/>
    <property type="evidence" value="ECO:0007669"/>
    <property type="project" value="InterPro"/>
</dbReference>
<dbReference type="EC" id="2.3.1.286" evidence="1"/>
<proteinExistence type="predicted"/>
<dbReference type="NCBIfam" id="NF001754">
    <property type="entry name" value="PRK00481.1-4"/>
    <property type="match status" value="1"/>
</dbReference>
<evidence type="ECO:0000313" key="7">
    <source>
        <dbReference type="Proteomes" id="UP000284219"/>
    </source>
</evidence>
<name>A0A419SGG6_9BACL</name>
<dbReference type="PANTHER" id="PTHR11085">
    <property type="entry name" value="NAD-DEPENDENT PROTEIN DEACYLASE SIRTUIN-5, MITOCHONDRIAL-RELATED"/>
    <property type="match status" value="1"/>
</dbReference>
<keyword evidence="7" id="KW-1185">Reference proteome</keyword>
<dbReference type="RefSeq" id="WP_120190323.1">
    <property type="nucleotide sequence ID" value="NZ_MCHY01000009.1"/>
</dbReference>
<dbReference type="Gene3D" id="3.30.1600.10">
    <property type="entry name" value="SIR2/SIRT2 'Small Domain"/>
    <property type="match status" value="1"/>
</dbReference>
<dbReference type="Proteomes" id="UP000284219">
    <property type="component" value="Unassembled WGS sequence"/>
</dbReference>
<dbReference type="InterPro" id="IPR029035">
    <property type="entry name" value="DHS-like_NAD/FAD-binding_dom"/>
</dbReference>
<evidence type="ECO:0000256" key="3">
    <source>
        <dbReference type="ARBA" id="ARBA00023027"/>
    </source>
</evidence>
<organism evidence="6 7">
    <name type="scientific">Ammoniphilus oxalaticus</name>
    <dbReference type="NCBI Taxonomy" id="66863"/>
    <lineage>
        <taxon>Bacteria</taxon>
        <taxon>Bacillati</taxon>
        <taxon>Bacillota</taxon>
        <taxon>Bacilli</taxon>
        <taxon>Bacillales</taxon>
        <taxon>Paenibacillaceae</taxon>
        <taxon>Aneurinibacillus group</taxon>
        <taxon>Ammoniphilus</taxon>
    </lineage>
</organism>
<dbReference type="InterPro" id="IPR026591">
    <property type="entry name" value="Sirtuin_cat_small_dom_sf"/>
</dbReference>
<keyword evidence="2" id="KW-0808">Transferase</keyword>
<evidence type="ECO:0000259" key="5">
    <source>
        <dbReference type="PROSITE" id="PS50305"/>
    </source>
</evidence>
<dbReference type="EMBL" id="MCHY01000009">
    <property type="protein sequence ID" value="RKD22835.1"/>
    <property type="molecule type" value="Genomic_DNA"/>
</dbReference>
<dbReference type="PANTHER" id="PTHR11085:SF4">
    <property type="entry name" value="NAD-DEPENDENT PROTEIN DEACYLASE"/>
    <property type="match status" value="1"/>
</dbReference>
<dbReference type="InterPro" id="IPR026590">
    <property type="entry name" value="Ssirtuin_cat_dom"/>
</dbReference>
<dbReference type="Gene3D" id="3.40.50.1220">
    <property type="entry name" value="TPP-binding domain"/>
    <property type="match status" value="1"/>
</dbReference>
<gene>
    <name evidence="6" type="ORF">BEP19_11370</name>
</gene>
<sequence length="242" mass="27459">MELYSQIADEIKKAKKITVITGAGISVPSGIPDFRSSTGLYAGKEENIPYYLSVTYFRKEPKEFWEFYKDLLQLKLQDTYEPNDGHFFLAELEKMGKDVTIVTQNVDSLHQKAGSTNVIEIHGNAQHSSCPECGTIYDLEYINKEVVPRCEKDNAVIKPGMVMFEEPILGFEEAYNATQEADLFMALGTSLQVGPVNQLPRYTKKSAARVLVNMDPTEMDHLFQYRAHEAIIDCFEKVKQQL</sequence>
<protein>
    <recommendedName>
        <fullName evidence="1">protein acetyllysine N-acetyltransferase</fullName>
        <ecNumber evidence="1">2.3.1.286</ecNumber>
    </recommendedName>
</protein>
<accession>A0A419SGG6</accession>
<dbReference type="PROSITE" id="PS50305">
    <property type="entry name" value="SIRTUIN"/>
    <property type="match status" value="1"/>
</dbReference>
<dbReference type="OrthoDB" id="9800582at2"/>
<feature type="domain" description="Deacetylase sirtuin-type" evidence="5">
    <location>
        <begin position="1"/>
        <end position="242"/>
    </location>
</feature>
<dbReference type="GO" id="GO:0017136">
    <property type="term" value="F:histone deacetylase activity, NAD-dependent"/>
    <property type="evidence" value="ECO:0007669"/>
    <property type="project" value="TreeGrafter"/>
</dbReference>
<dbReference type="CDD" id="cd01407">
    <property type="entry name" value="SIR2-fam"/>
    <property type="match status" value="1"/>
</dbReference>
<evidence type="ECO:0000256" key="1">
    <source>
        <dbReference type="ARBA" id="ARBA00012928"/>
    </source>
</evidence>
<reference evidence="6 7" key="1">
    <citation type="submission" date="2016-08" db="EMBL/GenBank/DDBJ databases">
        <title>Novel Firmicute Genomes.</title>
        <authorList>
            <person name="Poppleton D.I."/>
            <person name="Gribaldo S."/>
        </authorList>
    </citation>
    <scope>NUCLEOTIDE SEQUENCE [LARGE SCALE GENOMIC DNA]</scope>
    <source>
        <strain evidence="6 7">RAOx-1</strain>
    </source>
</reference>
<keyword evidence="3" id="KW-0520">NAD</keyword>
<dbReference type="Pfam" id="PF02146">
    <property type="entry name" value="SIR2"/>
    <property type="match status" value="1"/>
</dbReference>
<dbReference type="SUPFAM" id="SSF52467">
    <property type="entry name" value="DHS-like NAD/FAD-binding domain"/>
    <property type="match status" value="1"/>
</dbReference>
<evidence type="ECO:0000313" key="6">
    <source>
        <dbReference type="EMBL" id="RKD22835.1"/>
    </source>
</evidence>
<dbReference type="AlphaFoldDB" id="A0A419SGG6"/>
<dbReference type="InterPro" id="IPR003000">
    <property type="entry name" value="Sirtuin"/>
</dbReference>
<comment type="caution">
    <text evidence="6">The sequence shown here is derived from an EMBL/GenBank/DDBJ whole genome shotgun (WGS) entry which is preliminary data.</text>
</comment>
<evidence type="ECO:0000256" key="4">
    <source>
        <dbReference type="PROSITE-ProRule" id="PRU00236"/>
    </source>
</evidence>
<comment type="caution">
    <text evidence="4">Lacks conserved residue(s) required for the propagation of feature annotation.</text>
</comment>
<evidence type="ECO:0000256" key="2">
    <source>
        <dbReference type="ARBA" id="ARBA00022679"/>
    </source>
</evidence>
<dbReference type="InterPro" id="IPR050134">
    <property type="entry name" value="NAD-dep_sirtuin_deacylases"/>
</dbReference>